<evidence type="ECO:0000256" key="3">
    <source>
        <dbReference type="ARBA" id="ARBA00023125"/>
    </source>
</evidence>
<accession>A0A919YA89</accession>
<dbReference type="GO" id="GO:0000976">
    <property type="term" value="F:transcription cis-regulatory region binding"/>
    <property type="evidence" value="ECO:0007669"/>
    <property type="project" value="TreeGrafter"/>
</dbReference>
<dbReference type="SUPFAM" id="SSF46785">
    <property type="entry name" value="Winged helix' DNA-binding domain"/>
    <property type="match status" value="1"/>
</dbReference>
<dbReference type="PANTHER" id="PTHR30126:SF39">
    <property type="entry name" value="HTH-TYPE TRANSCRIPTIONAL REGULATOR CYSL"/>
    <property type="match status" value="1"/>
</dbReference>
<comment type="caution">
    <text evidence="6">The sequence shown here is derived from an EMBL/GenBank/DDBJ whole genome shotgun (WGS) entry which is preliminary data.</text>
</comment>
<dbReference type="InterPro" id="IPR036390">
    <property type="entry name" value="WH_DNA-bd_sf"/>
</dbReference>
<dbReference type="SUPFAM" id="SSF53850">
    <property type="entry name" value="Periplasmic binding protein-like II"/>
    <property type="match status" value="1"/>
</dbReference>
<evidence type="ECO:0000256" key="2">
    <source>
        <dbReference type="ARBA" id="ARBA00023015"/>
    </source>
</evidence>
<dbReference type="FunFam" id="1.10.10.10:FF:000001">
    <property type="entry name" value="LysR family transcriptional regulator"/>
    <property type="match status" value="1"/>
</dbReference>
<proteinExistence type="inferred from homology"/>
<keyword evidence="2" id="KW-0805">Transcription regulation</keyword>
<evidence type="ECO:0000256" key="4">
    <source>
        <dbReference type="ARBA" id="ARBA00023163"/>
    </source>
</evidence>
<keyword evidence="7" id="KW-1185">Reference proteome</keyword>
<dbReference type="EMBL" id="BORT01000008">
    <property type="protein sequence ID" value="GIO47507.1"/>
    <property type="molecule type" value="Genomic_DNA"/>
</dbReference>
<dbReference type="Pfam" id="PF03466">
    <property type="entry name" value="LysR_substrate"/>
    <property type="match status" value="1"/>
</dbReference>
<evidence type="ECO:0000313" key="6">
    <source>
        <dbReference type="EMBL" id="GIO47507.1"/>
    </source>
</evidence>
<dbReference type="PRINTS" id="PR00039">
    <property type="entry name" value="HTHLYSR"/>
</dbReference>
<dbReference type="PANTHER" id="PTHR30126">
    <property type="entry name" value="HTH-TYPE TRANSCRIPTIONAL REGULATOR"/>
    <property type="match status" value="1"/>
</dbReference>
<evidence type="ECO:0000313" key="7">
    <source>
        <dbReference type="Proteomes" id="UP000682811"/>
    </source>
</evidence>
<dbReference type="InterPro" id="IPR036388">
    <property type="entry name" value="WH-like_DNA-bd_sf"/>
</dbReference>
<dbReference type="InterPro" id="IPR005119">
    <property type="entry name" value="LysR_subst-bd"/>
</dbReference>
<comment type="similarity">
    <text evidence="1">Belongs to the LysR transcriptional regulatory family.</text>
</comment>
<keyword evidence="4" id="KW-0804">Transcription</keyword>
<dbReference type="InterPro" id="IPR000847">
    <property type="entry name" value="LysR_HTH_N"/>
</dbReference>
<feature type="domain" description="HTH lysR-type" evidence="5">
    <location>
        <begin position="1"/>
        <end position="58"/>
    </location>
</feature>
<protein>
    <submittedName>
        <fullName evidence="6">LysR family transcriptional regulator</fullName>
    </submittedName>
</protein>
<organism evidence="6 7">
    <name type="scientific">Paenibacillus azoreducens</name>
    <dbReference type="NCBI Taxonomy" id="116718"/>
    <lineage>
        <taxon>Bacteria</taxon>
        <taxon>Bacillati</taxon>
        <taxon>Bacillota</taxon>
        <taxon>Bacilli</taxon>
        <taxon>Bacillales</taxon>
        <taxon>Paenibacillaceae</taxon>
        <taxon>Paenibacillus</taxon>
    </lineage>
</organism>
<name>A0A919YA89_9BACL</name>
<dbReference type="CDD" id="cd08420">
    <property type="entry name" value="PBP2_CysL_like"/>
    <property type="match status" value="1"/>
</dbReference>
<dbReference type="RefSeq" id="WP_212978358.1">
    <property type="nucleotide sequence ID" value="NZ_AP025343.1"/>
</dbReference>
<evidence type="ECO:0000259" key="5">
    <source>
        <dbReference type="PROSITE" id="PS50931"/>
    </source>
</evidence>
<dbReference type="Gene3D" id="3.40.190.10">
    <property type="entry name" value="Periplasmic binding protein-like II"/>
    <property type="match status" value="2"/>
</dbReference>
<dbReference type="AlphaFoldDB" id="A0A919YA89"/>
<dbReference type="Proteomes" id="UP000682811">
    <property type="component" value="Unassembled WGS sequence"/>
</dbReference>
<reference evidence="6 7" key="1">
    <citation type="submission" date="2021-03" db="EMBL/GenBank/DDBJ databases">
        <title>Antimicrobial resistance genes in bacteria isolated from Japanese honey, and their potential for conferring macrolide and lincosamide resistance in the American foulbrood pathogen Paenibacillus larvae.</title>
        <authorList>
            <person name="Okamoto M."/>
            <person name="Kumagai M."/>
            <person name="Kanamori H."/>
            <person name="Takamatsu D."/>
        </authorList>
    </citation>
    <scope>NUCLEOTIDE SEQUENCE [LARGE SCALE GENOMIC DNA]</scope>
    <source>
        <strain evidence="6 7">J34TS1</strain>
    </source>
</reference>
<gene>
    <name evidence="6" type="ORF">J34TS1_22720</name>
</gene>
<keyword evidence="3" id="KW-0238">DNA-binding</keyword>
<sequence>MMVDTLKVFVMVAEMSNFSRAAEMLCISQPGVSQTIRNLEHEFDVKLMHRSSKHVKLTEAGEILYSKAKQILEMYDAAKEEIHLLRNEITGSLKIGASFTIGEYILPRLLAEFIDEYPQIEIQTVIGNTEEIERGIRLNELGIGLVEGEVNHPDLLVNPPFMEDEMVLVAPLDHPLCSRNAIRPEMLQDQYWVFRENGSGTRAFTDRFIQDSKLRVRRSLVFNSSQGVKEAVAAGLGMTLLSRWVIRKELEAGELCCIPMKGKRFARDFFILQDTRSIKGTMALKMFMQKLRQFKI</sequence>
<dbReference type="GO" id="GO:0003700">
    <property type="term" value="F:DNA-binding transcription factor activity"/>
    <property type="evidence" value="ECO:0007669"/>
    <property type="project" value="InterPro"/>
</dbReference>
<evidence type="ECO:0000256" key="1">
    <source>
        <dbReference type="ARBA" id="ARBA00009437"/>
    </source>
</evidence>
<dbReference type="Gene3D" id="1.10.10.10">
    <property type="entry name" value="Winged helix-like DNA-binding domain superfamily/Winged helix DNA-binding domain"/>
    <property type="match status" value="1"/>
</dbReference>
<dbReference type="Pfam" id="PF00126">
    <property type="entry name" value="HTH_1"/>
    <property type="match status" value="1"/>
</dbReference>
<dbReference type="PROSITE" id="PS50931">
    <property type="entry name" value="HTH_LYSR"/>
    <property type="match status" value="1"/>
</dbReference>